<dbReference type="PROSITE" id="PS51882">
    <property type="entry name" value="G_ALPHA"/>
    <property type="match status" value="1"/>
</dbReference>
<evidence type="ECO:0000256" key="1">
    <source>
        <dbReference type="ARBA" id="ARBA00005804"/>
    </source>
</evidence>
<feature type="binding site" evidence="8">
    <location>
        <position position="205"/>
    </location>
    <ligand>
        <name>Mg(2+)</name>
        <dbReference type="ChEBI" id="CHEBI:18420"/>
    </ligand>
</feature>
<feature type="binding site" evidence="7">
    <location>
        <begin position="293"/>
        <end position="296"/>
    </location>
    <ligand>
        <name>GTP</name>
        <dbReference type="ChEBI" id="CHEBI:37565"/>
    </ligand>
</feature>
<feature type="binding site" evidence="7">
    <location>
        <begin position="199"/>
        <end position="205"/>
    </location>
    <ligand>
        <name>GTP</name>
        <dbReference type="ChEBI" id="CHEBI:37565"/>
    </ligand>
</feature>
<evidence type="ECO:0000313" key="9">
    <source>
        <dbReference type="Proteomes" id="UP000006672"/>
    </source>
</evidence>
<comment type="similarity">
    <text evidence="1">Belongs to the G-alpha family.</text>
</comment>
<evidence type="ECO:0000313" key="10">
    <source>
        <dbReference type="WBParaSite" id="Bm4199.1"/>
    </source>
</evidence>
<organism evidence="9 10">
    <name type="scientific">Brugia malayi</name>
    <name type="common">Filarial nematode worm</name>
    <dbReference type="NCBI Taxonomy" id="6279"/>
    <lineage>
        <taxon>Eukaryota</taxon>
        <taxon>Metazoa</taxon>
        <taxon>Ecdysozoa</taxon>
        <taxon>Nematoda</taxon>
        <taxon>Chromadorea</taxon>
        <taxon>Rhabditida</taxon>
        <taxon>Spirurina</taxon>
        <taxon>Spiruromorpha</taxon>
        <taxon>Filarioidea</taxon>
        <taxon>Onchocercidae</taxon>
        <taxon>Brugia</taxon>
    </lineage>
</organism>
<dbReference type="PRINTS" id="PR00318">
    <property type="entry name" value="GPROTEINA"/>
</dbReference>
<dbReference type="GO" id="GO:0005737">
    <property type="term" value="C:cytoplasm"/>
    <property type="evidence" value="ECO:0007669"/>
    <property type="project" value="TreeGrafter"/>
</dbReference>
<dbReference type="InterPro" id="IPR001019">
    <property type="entry name" value="Gprotein_alpha_su"/>
</dbReference>
<evidence type="ECO:0000256" key="3">
    <source>
        <dbReference type="ARBA" id="ARBA00022741"/>
    </source>
</evidence>
<dbReference type="GO" id="GO:0043025">
    <property type="term" value="C:neuronal cell body"/>
    <property type="evidence" value="ECO:0007669"/>
    <property type="project" value="EnsemblMetazoa"/>
</dbReference>
<reference evidence="10" key="2">
    <citation type="submission" date="2022-04" db="UniProtKB">
        <authorList>
            <consortium name="WormBaseParasite"/>
        </authorList>
    </citation>
    <scope>IDENTIFICATION</scope>
</reference>
<name>A0A8L7YLQ2_BRUMA</name>
<evidence type="ECO:0000256" key="8">
    <source>
        <dbReference type="PIRSR" id="PIRSR601019-2"/>
    </source>
</evidence>
<proteinExistence type="inferred from homology"/>
<dbReference type="GO" id="GO:0001664">
    <property type="term" value="F:G protein-coupled receptor binding"/>
    <property type="evidence" value="ECO:0007669"/>
    <property type="project" value="TreeGrafter"/>
</dbReference>
<dbReference type="Pfam" id="PF00503">
    <property type="entry name" value="G-alpha"/>
    <property type="match status" value="1"/>
</dbReference>
<evidence type="ECO:0000256" key="6">
    <source>
        <dbReference type="ARBA" id="ARBA00023224"/>
    </source>
</evidence>
<dbReference type="WBParaSite" id="Bm4199.1">
    <property type="protein sequence ID" value="Bm4199.1"/>
    <property type="gene ID" value="WBGene00224460"/>
</dbReference>
<dbReference type="InterPro" id="IPR027417">
    <property type="entry name" value="P-loop_NTPase"/>
</dbReference>
<dbReference type="InterPro" id="IPR011025">
    <property type="entry name" value="GproteinA_insert"/>
</dbReference>
<dbReference type="SUPFAM" id="SSF52540">
    <property type="entry name" value="P-loop containing nucleoside triphosphate hydrolases"/>
    <property type="match status" value="1"/>
</dbReference>
<dbReference type="GO" id="GO:0005525">
    <property type="term" value="F:GTP binding"/>
    <property type="evidence" value="ECO:0007669"/>
    <property type="project" value="UniProtKB-KW"/>
</dbReference>
<dbReference type="Gene3D" id="1.10.400.10">
    <property type="entry name" value="GI Alpha 1, domain 2-like"/>
    <property type="match status" value="1"/>
</dbReference>
<dbReference type="SMART" id="SM00275">
    <property type="entry name" value="G_alpha"/>
    <property type="match status" value="1"/>
</dbReference>
<keyword evidence="5 7" id="KW-0342">GTP-binding</keyword>
<dbReference type="CDD" id="cd00066">
    <property type="entry name" value="G-alpha"/>
    <property type="match status" value="1"/>
</dbReference>
<keyword evidence="2 8" id="KW-0479">Metal-binding</keyword>
<dbReference type="Gene3D" id="3.40.50.300">
    <property type="entry name" value="P-loop containing nucleotide triphosphate hydrolases"/>
    <property type="match status" value="1"/>
</dbReference>
<feature type="binding site" evidence="8">
    <location>
        <position position="66"/>
    </location>
    <ligand>
        <name>Mg(2+)</name>
        <dbReference type="ChEBI" id="CHEBI:18420"/>
    </ligand>
</feature>
<evidence type="ECO:0000256" key="4">
    <source>
        <dbReference type="ARBA" id="ARBA00022842"/>
    </source>
</evidence>
<dbReference type="GO" id="GO:0046872">
    <property type="term" value="F:metal ion binding"/>
    <property type="evidence" value="ECO:0007669"/>
    <property type="project" value="UniProtKB-KW"/>
</dbReference>
<dbReference type="FunFam" id="3.40.50.300:FF:000181">
    <property type="entry name" value="Guanine nucleotide-binding protein subunit alpha"/>
    <property type="match status" value="1"/>
</dbReference>
<protein>
    <submittedName>
        <fullName evidence="10">BMA-GPA-6</fullName>
    </submittedName>
</protein>
<feature type="binding site" evidence="7">
    <location>
        <begin position="224"/>
        <end position="228"/>
    </location>
    <ligand>
        <name>GTP</name>
        <dbReference type="ChEBI" id="CHEBI:37565"/>
    </ligand>
</feature>
<evidence type="ECO:0000256" key="5">
    <source>
        <dbReference type="ARBA" id="ARBA00023134"/>
    </source>
</evidence>
<dbReference type="GO" id="GO:0031683">
    <property type="term" value="F:G-protein beta/gamma-subunit complex binding"/>
    <property type="evidence" value="ECO:0007669"/>
    <property type="project" value="InterPro"/>
</dbReference>
<keyword evidence="6" id="KW-0807">Transducer</keyword>
<feature type="binding site" evidence="7">
    <location>
        <position position="348"/>
    </location>
    <ligand>
        <name>GTP</name>
        <dbReference type="ChEBI" id="CHEBI:37565"/>
    </ligand>
</feature>
<accession>A0A8L7YLQ2</accession>
<evidence type="ECO:0000256" key="7">
    <source>
        <dbReference type="PIRSR" id="PIRSR601019-1"/>
    </source>
</evidence>
<keyword evidence="4 8" id="KW-0460">Magnesium</keyword>
<sequence>MGNIVSNHHQITASATGRVLSTAAVTKTVSEKATSKQIDKQLQKEKLENTNIFKILLLGGSECGKTTIFKQMRILHLNGFTEEDKSRYRQSILRNVVDSVAKMLRACETYRIVHEHVIQEKVNIFMKFYEDVDSDLGDAQIVISNEMAKIIQQIWQSNSIQLVYERRFNYQLLDNAKFFLNSLGRITSPDYSPTTQDILQCRFKTMGIHEINFIYKKVDFKMIDVGGQRSERRKWIHCFDDVNMVLFVVAMSEFDQADPEDESQNRMIQSYRIFKTIAQSDHFKNSSIVLFLNKYDIFQEKIRYSSLKKCWPEYGGDNSVEDCTKYLENQFQRCISNKQKYFAFVTTATDTKNIDLMFSSAVSHIVNQNLKAVGIRE</sequence>
<dbReference type="Proteomes" id="UP000006672">
    <property type="component" value="Unassembled WGS sequence"/>
</dbReference>
<dbReference type="SUPFAM" id="SSF47895">
    <property type="entry name" value="Transducin (alpha subunit), insertion domain"/>
    <property type="match status" value="1"/>
</dbReference>
<evidence type="ECO:0000256" key="2">
    <source>
        <dbReference type="ARBA" id="ARBA00022723"/>
    </source>
</evidence>
<keyword evidence="3 7" id="KW-0547">Nucleotide-binding</keyword>
<keyword evidence="9" id="KW-1185">Reference proteome</keyword>
<dbReference type="GO" id="GO:0030424">
    <property type="term" value="C:axon"/>
    <property type="evidence" value="ECO:0007669"/>
    <property type="project" value="EnsemblMetazoa"/>
</dbReference>
<dbReference type="GO" id="GO:0003924">
    <property type="term" value="F:GTPase activity"/>
    <property type="evidence" value="ECO:0007669"/>
    <property type="project" value="InterPro"/>
</dbReference>
<reference evidence="9" key="1">
    <citation type="journal article" date="2007" name="Science">
        <title>Draft genome of the filarial nematode parasite Brugia malayi.</title>
        <authorList>
            <person name="Ghedin E."/>
            <person name="Wang S."/>
            <person name="Spiro D."/>
            <person name="Caler E."/>
            <person name="Zhao Q."/>
            <person name="Crabtree J."/>
            <person name="Allen J.E."/>
            <person name="Delcher A.L."/>
            <person name="Guiliano D.B."/>
            <person name="Miranda-Saavedra D."/>
            <person name="Angiuoli S.V."/>
            <person name="Creasy T."/>
            <person name="Amedeo P."/>
            <person name="Haas B."/>
            <person name="El-Sayed N.M."/>
            <person name="Wortman J.R."/>
            <person name="Feldblyum T."/>
            <person name="Tallon L."/>
            <person name="Schatz M."/>
            <person name="Shumway M."/>
            <person name="Koo H."/>
            <person name="Salzberg S.L."/>
            <person name="Schobel S."/>
            <person name="Pertea M."/>
            <person name="Pop M."/>
            <person name="White O."/>
            <person name="Barton G.J."/>
            <person name="Carlow C.K."/>
            <person name="Crawford M.J."/>
            <person name="Daub J."/>
            <person name="Dimmic M.W."/>
            <person name="Estes C.F."/>
            <person name="Foster J.M."/>
            <person name="Ganatra M."/>
            <person name="Gregory W.F."/>
            <person name="Johnson N.M."/>
            <person name="Jin J."/>
            <person name="Komuniecki R."/>
            <person name="Korf I."/>
            <person name="Kumar S."/>
            <person name="Laney S."/>
            <person name="Li B.W."/>
            <person name="Li W."/>
            <person name="Lindblom T.H."/>
            <person name="Lustigman S."/>
            <person name="Ma D."/>
            <person name="Maina C.V."/>
            <person name="Martin D.M."/>
            <person name="McCarter J.P."/>
            <person name="McReynolds L."/>
            <person name="Mitreva M."/>
            <person name="Nutman T.B."/>
            <person name="Parkinson J."/>
            <person name="Peregrin-Alvarez J.M."/>
            <person name="Poole C."/>
            <person name="Ren Q."/>
            <person name="Saunders L."/>
            <person name="Sluder A.E."/>
            <person name="Smith K."/>
            <person name="Stanke M."/>
            <person name="Unnasch T.R."/>
            <person name="Ware J."/>
            <person name="Wei A.D."/>
            <person name="Weil G."/>
            <person name="Williams D.J."/>
            <person name="Zhang Y."/>
            <person name="Williams S.A."/>
            <person name="Fraser-Liggett C."/>
            <person name="Slatko B."/>
            <person name="Blaxter M.L."/>
            <person name="Scott A.L."/>
        </authorList>
    </citation>
    <scope>NUCLEOTIDE SEQUENCE</scope>
    <source>
        <strain evidence="9">FR3</strain>
    </source>
</reference>
<dbReference type="PANTHER" id="PTHR10218:SF247">
    <property type="entry name" value="GUANINE NUCLEOTIDE-BINDING PROTEIN ALPHA-6 SUBUNIT"/>
    <property type="match status" value="1"/>
</dbReference>
<dbReference type="GO" id="GO:0005834">
    <property type="term" value="C:heterotrimeric G-protein complex"/>
    <property type="evidence" value="ECO:0007669"/>
    <property type="project" value="TreeGrafter"/>
</dbReference>
<dbReference type="PANTHER" id="PTHR10218">
    <property type="entry name" value="GTP-BINDING PROTEIN ALPHA SUBUNIT"/>
    <property type="match status" value="1"/>
</dbReference>
<dbReference type="AlphaFoldDB" id="A0A8L7YLQ2"/>
<dbReference type="GO" id="GO:0007188">
    <property type="term" value="P:adenylate cyclase-modulating G protein-coupled receptor signaling pathway"/>
    <property type="evidence" value="ECO:0007669"/>
    <property type="project" value="TreeGrafter"/>
</dbReference>
<feature type="binding site" evidence="7">
    <location>
        <begin position="62"/>
        <end position="67"/>
    </location>
    <ligand>
        <name>GTP</name>
        <dbReference type="ChEBI" id="CHEBI:37565"/>
    </ligand>
</feature>